<reference evidence="1 2" key="1">
    <citation type="journal article" date="2024" name="Commun. Biol.">
        <title>Comparative genomic analysis of thermophilic fungi reveals convergent evolutionary adaptations and gene losses.</title>
        <authorList>
            <person name="Steindorff A.S."/>
            <person name="Aguilar-Pontes M.V."/>
            <person name="Robinson A.J."/>
            <person name="Andreopoulos B."/>
            <person name="LaButti K."/>
            <person name="Kuo A."/>
            <person name="Mondo S."/>
            <person name="Riley R."/>
            <person name="Otillar R."/>
            <person name="Haridas S."/>
            <person name="Lipzen A."/>
            <person name="Grimwood J."/>
            <person name="Schmutz J."/>
            <person name="Clum A."/>
            <person name="Reid I.D."/>
            <person name="Moisan M.C."/>
            <person name="Butler G."/>
            <person name="Nguyen T.T.M."/>
            <person name="Dewar K."/>
            <person name="Conant G."/>
            <person name="Drula E."/>
            <person name="Henrissat B."/>
            <person name="Hansel C."/>
            <person name="Singer S."/>
            <person name="Hutchinson M.I."/>
            <person name="de Vries R.P."/>
            <person name="Natvig D.O."/>
            <person name="Powell A.J."/>
            <person name="Tsang A."/>
            <person name="Grigoriev I.V."/>
        </authorList>
    </citation>
    <scope>NUCLEOTIDE SEQUENCE [LARGE SCALE GENOMIC DNA]</scope>
    <source>
        <strain evidence="1 2">CBS 494.80</strain>
    </source>
</reference>
<dbReference type="EMBL" id="JAZHXI010000018">
    <property type="protein sequence ID" value="KAL2061622.1"/>
    <property type="molecule type" value="Genomic_DNA"/>
</dbReference>
<proteinExistence type="predicted"/>
<protein>
    <submittedName>
        <fullName evidence="1">Uncharacterized protein</fullName>
    </submittedName>
</protein>
<keyword evidence="2" id="KW-1185">Reference proteome</keyword>
<dbReference type="Proteomes" id="UP001595075">
    <property type="component" value="Unassembled WGS sequence"/>
</dbReference>
<evidence type="ECO:0000313" key="2">
    <source>
        <dbReference type="Proteomes" id="UP001595075"/>
    </source>
</evidence>
<name>A0ABR4BWA7_9HELO</name>
<evidence type="ECO:0000313" key="1">
    <source>
        <dbReference type="EMBL" id="KAL2061622.1"/>
    </source>
</evidence>
<gene>
    <name evidence="1" type="ORF">VTL71DRAFT_6999</name>
</gene>
<comment type="caution">
    <text evidence="1">The sequence shown here is derived from an EMBL/GenBank/DDBJ whole genome shotgun (WGS) entry which is preliminary data.</text>
</comment>
<accession>A0ABR4BWA7</accession>
<sequence>MNRRFGLKEGLRKKLPSDYHGNDGRIAMNIGCCTYEEAGCELDWVLVFEKTVDTDARGVSRKVSVFRSKL</sequence>
<organism evidence="1 2">
    <name type="scientific">Oculimacula yallundae</name>
    <dbReference type="NCBI Taxonomy" id="86028"/>
    <lineage>
        <taxon>Eukaryota</taxon>
        <taxon>Fungi</taxon>
        <taxon>Dikarya</taxon>
        <taxon>Ascomycota</taxon>
        <taxon>Pezizomycotina</taxon>
        <taxon>Leotiomycetes</taxon>
        <taxon>Helotiales</taxon>
        <taxon>Ploettnerulaceae</taxon>
        <taxon>Oculimacula</taxon>
    </lineage>
</organism>